<dbReference type="RefSeq" id="WP_141428158.1">
    <property type="nucleotide sequence ID" value="NZ_AP019736.1"/>
</dbReference>
<gene>
    <name evidence="2" type="ORF">A5CPEGH6_09650</name>
</gene>
<dbReference type="InterPro" id="IPR011467">
    <property type="entry name" value="DUF1573"/>
</dbReference>
<feature type="chain" id="PRO_5021356732" description="DUF1573 domain-containing protein" evidence="1">
    <location>
        <begin position="27"/>
        <end position="286"/>
    </location>
</feature>
<evidence type="ECO:0000256" key="1">
    <source>
        <dbReference type="SAM" id="SignalP"/>
    </source>
</evidence>
<evidence type="ECO:0000313" key="2">
    <source>
        <dbReference type="EMBL" id="BBL06327.1"/>
    </source>
</evidence>
<feature type="signal peptide" evidence="1">
    <location>
        <begin position="1"/>
        <end position="26"/>
    </location>
</feature>
<sequence>MRPGWKTTALCLGALCAASAAAPLRAQVPPVPQALRDSVANPPKAQGSGAMRFLETHIDAGRIGEDDLPPSYTFRWTNDGDAPLVITRVETTCGCAVPSFDRQPVLRGGEGSVTVTYHPRRHPGNFHRRIFVFTQLSAQRPTAILDLTGHVTPSSALPAADYPYAMNGLRLKQREVRMDGTQRRTERIACLNAGRQPLRISADSLLLPPYVRFECEAATLEPGATCDLIFRFDPAKAPERLPEQVPVILRGLGLPPVQSTVRILFGERPRPETEYMKQTEKQKRIP</sequence>
<dbReference type="InterPro" id="IPR013783">
    <property type="entry name" value="Ig-like_fold"/>
</dbReference>
<dbReference type="Pfam" id="PF07610">
    <property type="entry name" value="DUF1573"/>
    <property type="match status" value="1"/>
</dbReference>
<proteinExistence type="predicted"/>
<organism evidence="2 3">
    <name type="scientific">Alistipes dispar</name>
    <dbReference type="NCBI Taxonomy" id="2585119"/>
    <lineage>
        <taxon>Bacteria</taxon>
        <taxon>Pseudomonadati</taxon>
        <taxon>Bacteroidota</taxon>
        <taxon>Bacteroidia</taxon>
        <taxon>Bacteroidales</taxon>
        <taxon>Rikenellaceae</taxon>
        <taxon>Alistipes</taxon>
    </lineage>
</organism>
<dbReference type="Gene3D" id="2.60.40.10">
    <property type="entry name" value="Immunoglobulins"/>
    <property type="match status" value="1"/>
</dbReference>
<dbReference type="AlphaFoldDB" id="A0A4Y1WZ96"/>
<accession>A0A4Y1WZ96</accession>
<name>A0A4Y1WZ96_9BACT</name>
<keyword evidence="1" id="KW-0732">Signal</keyword>
<evidence type="ECO:0000313" key="3">
    <source>
        <dbReference type="Proteomes" id="UP000319374"/>
    </source>
</evidence>
<dbReference type="PANTHER" id="PTHR37833">
    <property type="entry name" value="LIPOPROTEIN-RELATED"/>
    <property type="match status" value="1"/>
</dbReference>
<dbReference type="KEGG" id="ada:A5CPEGH6_09650"/>
<protein>
    <recommendedName>
        <fullName evidence="4">DUF1573 domain-containing protein</fullName>
    </recommendedName>
</protein>
<dbReference type="GeneID" id="98672945"/>
<dbReference type="Proteomes" id="UP000319374">
    <property type="component" value="Chromosome"/>
</dbReference>
<reference evidence="3" key="1">
    <citation type="submission" date="2019-06" db="EMBL/GenBank/DDBJ databases">
        <title>Alistipes onderdonkii subsp. vulgaris subsp. nov., Alistipes dispar sp. nov. and Alistipes communis sp. nov., isolated from human faeces, and creation of Alistipes onderdonkii subsp. onderdonkii subsp. nov.</title>
        <authorList>
            <person name="Sakamoto M."/>
            <person name="Ikeyama N."/>
            <person name="Ogata Y."/>
            <person name="Suda W."/>
            <person name="Iino T."/>
            <person name="Hattori M."/>
            <person name="Ohkuma M."/>
        </authorList>
    </citation>
    <scope>NUCLEOTIDE SEQUENCE [LARGE SCALE GENOMIC DNA]</scope>
    <source>
        <strain evidence="3">5CPEGH6</strain>
    </source>
</reference>
<dbReference type="PANTHER" id="PTHR37833:SF1">
    <property type="entry name" value="SIGNAL PEPTIDE PROTEIN"/>
    <property type="match status" value="1"/>
</dbReference>
<dbReference type="OrthoDB" id="826619at2"/>
<dbReference type="EMBL" id="AP019736">
    <property type="protein sequence ID" value="BBL06327.1"/>
    <property type="molecule type" value="Genomic_DNA"/>
</dbReference>
<evidence type="ECO:0008006" key="4">
    <source>
        <dbReference type="Google" id="ProtNLM"/>
    </source>
</evidence>
<keyword evidence="3" id="KW-1185">Reference proteome</keyword>